<dbReference type="AlphaFoldDB" id="B8GK26"/>
<proteinExistence type="predicted"/>
<keyword evidence="2" id="KW-1185">Reference proteome</keyword>
<evidence type="ECO:0000313" key="2">
    <source>
        <dbReference type="Proteomes" id="UP000002457"/>
    </source>
</evidence>
<dbReference type="KEGG" id="mpl:Mpal_1791"/>
<gene>
    <name evidence="1" type="ordered locus">Mpal_1791</name>
</gene>
<sequence length="75" mass="8821">MRDDPERLLDCLEAIERIEKVAGDLPGVQGSKPWHPRVGYHRFERHPHHHFGIDRDAVWNVIEHNLPALKKQVQE</sequence>
<reference evidence="1 2" key="1">
    <citation type="journal article" date="2015" name="Genome Announc.">
        <title>Complete Genome Sequence of Methanosphaerula palustris E1-9CT, a Hydrogenotrophic Methanogen Isolated from a Minerotrophic Fen Peatland.</title>
        <authorList>
            <person name="Cadillo-Quiroz H."/>
            <person name="Browne P."/>
            <person name="Kyrpides N."/>
            <person name="Woyke T."/>
            <person name="Goodwin L."/>
            <person name="Detter C."/>
            <person name="Yavitt J.B."/>
            <person name="Zinder S.H."/>
        </authorList>
    </citation>
    <scope>NUCLEOTIDE SEQUENCE [LARGE SCALE GENOMIC DNA]</scope>
    <source>
        <strain evidence="2">ATCC BAA-1556 / DSM 19958 / E1-9c</strain>
    </source>
</reference>
<dbReference type="EMBL" id="CP001338">
    <property type="protein sequence ID" value="ACL17097.1"/>
    <property type="molecule type" value="Genomic_DNA"/>
</dbReference>
<accession>B8GK26</accession>
<dbReference type="Proteomes" id="UP000002457">
    <property type="component" value="Chromosome"/>
</dbReference>
<evidence type="ECO:0000313" key="1">
    <source>
        <dbReference type="EMBL" id="ACL17097.1"/>
    </source>
</evidence>
<dbReference type="eggNOG" id="arCOG05024">
    <property type="taxonomic scope" value="Archaea"/>
</dbReference>
<dbReference type="HOGENOM" id="CLU_2662393_0_0_2"/>
<organism evidence="1 2">
    <name type="scientific">Methanosphaerula palustris (strain ATCC BAA-1556 / DSM 19958 / E1-9c)</name>
    <dbReference type="NCBI Taxonomy" id="521011"/>
    <lineage>
        <taxon>Archaea</taxon>
        <taxon>Methanobacteriati</taxon>
        <taxon>Methanobacteriota</taxon>
        <taxon>Stenosarchaea group</taxon>
        <taxon>Methanomicrobia</taxon>
        <taxon>Methanomicrobiales</taxon>
        <taxon>Methanoregulaceae</taxon>
        <taxon>Methanosphaerula</taxon>
    </lineage>
</organism>
<name>B8GK26_METPE</name>
<dbReference type="STRING" id="521011.Mpal_1791"/>
<protein>
    <submittedName>
        <fullName evidence="1">Uncharacterized protein</fullName>
    </submittedName>
</protein>